<organism evidence="3 4">
    <name type="scientific">Synechococcus phage S-SCSM1</name>
    <dbReference type="NCBI Taxonomy" id="2588487"/>
    <lineage>
        <taxon>Viruses</taxon>
        <taxon>Duplodnaviria</taxon>
        <taxon>Heunggongvirae</taxon>
        <taxon>Uroviricota</taxon>
        <taxon>Caudoviricetes</taxon>
        <taxon>Pantevenvirales</taxon>
        <taxon>Kyanoviridae</taxon>
        <taxon>Zhoulongquanvirus</taxon>
        <taxon>Zhoulongquanvirus esscess</taxon>
    </lineage>
</organism>
<evidence type="ECO:0000259" key="2">
    <source>
        <dbReference type="Pfam" id="PF02557"/>
    </source>
</evidence>
<dbReference type="InterPro" id="IPR003709">
    <property type="entry name" value="VanY-like_core_dom"/>
</dbReference>
<gene>
    <name evidence="3" type="ORF">SSCSM1_214</name>
</gene>
<reference evidence="3" key="1">
    <citation type="submission" date="2019-04" db="EMBL/GenBank/DDBJ databases">
        <title>Genomic and proteomic characterization of cyanophage S-SCSM1 provides new insights into understanding the viral gene diversity and phage-host interactions.</title>
        <authorList>
            <person name="Wang Q."/>
            <person name="Xu Y."/>
            <person name="Jiao N."/>
            <person name="Zhang R."/>
        </authorList>
    </citation>
    <scope>NUCLEOTIDE SEQUENCE [LARGE SCALE GENOMIC DNA]</scope>
</reference>
<feature type="region of interest" description="Disordered" evidence="1">
    <location>
        <begin position="1"/>
        <end position="21"/>
    </location>
</feature>
<proteinExistence type="predicted"/>
<protein>
    <submittedName>
        <fullName evidence="3">D-alanyl-D-alanine carboxypeptidase</fullName>
    </submittedName>
</protein>
<dbReference type="Gene3D" id="3.30.1380.10">
    <property type="match status" value="1"/>
</dbReference>
<keyword evidence="3" id="KW-0121">Carboxypeptidase</keyword>
<name>A0A6M2ZHL8_9CAUD</name>
<evidence type="ECO:0000256" key="1">
    <source>
        <dbReference type="SAM" id="MobiDB-lite"/>
    </source>
</evidence>
<dbReference type="GO" id="GO:0008233">
    <property type="term" value="F:peptidase activity"/>
    <property type="evidence" value="ECO:0007669"/>
    <property type="project" value="InterPro"/>
</dbReference>
<dbReference type="InterPro" id="IPR009045">
    <property type="entry name" value="Zn_M74/Hedgehog-like"/>
</dbReference>
<keyword evidence="4" id="KW-1185">Reference proteome</keyword>
<keyword evidence="3" id="KW-0645">Protease</keyword>
<dbReference type="Proteomes" id="UP000515683">
    <property type="component" value="Segment"/>
</dbReference>
<dbReference type="GO" id="GO:0006508">
    <property type="term" value="P:proteolysis"/>
    <property type="evidence" value="ECO:0007669"/>
    <property type="project" value="InterPro"/>
</dbReference>
<feature type="domain" description="D-alanyl-D-alanine carboxypeptidase-like core" evidence="2">
    <location>
        <begin position="827"/>
        <end position="901"/>
    </location>
</feature>
<evidence type="ECO:0000313" key="3">
    <source>
        <dbReference type="EMBL" id="QFG06478.1"/>
    </source>
</evidence>
<feature type="compositionally biased region" description="Low complexity" evidence="1">
    <location>
        <begin position="585"/>
        <end position="599"/>
    </location>
</feature>
<evidence type="ECO:0000313" key="4">
    <source>
        <dbReference type="Proteomes" id="UP000515683"/>
    </source>
</evidence>
<feature type="region of interest" description="Disordered" evidence="1">
    <location>
        <begin position="579"/>
        <end position="599"/>
    </location>
</feature>
<accession>A0A6M2ZHL8</accession>
<keyword evidence="3" id="KW-0378">Hydrolase</keyword>
<feature type="region of interest" description="Disordered" evidence="1">
    <location>
        <begin position="81"/>
        <end position="104"/>
    </location>
</feature>
<sequence>MSKVISSKFLPQSSTGSTSIVSVSGKRITALSTDKKKINFEKFVDDVQEKVSKKKTTGGSNLKLINHELIMIKKTLSKEKTEDKKQNDVKRKLREKTGREKRESKLESGLKLGKIGKNIASSLTSNSIFDAIKNFIGNVLLGRFVIFLLENIDKVFEFLKFVGGVTSFIYDLGTKVFGGIVGLIEGAYDINETVKGEIERVGGENAGKEYDKFTGAFNKFINLAIILAASGVPLNLGGGKDPLKRIPKGTLNQAAKSVSTSTKPFAGFSRTPGTFGAGNQRSSIAEYLKRSRAEKLIERRYGNAAAMRYSNAYRNAIDAGRSPSQAVIRAKATLQSSIRKGTIIARPAGYGLRGGTQARGLTGGIMRRGVGRAGSRLQTRILGRSARLGINRVGMRTASMYSRYMNSMLGRIPVLGALLVGVNTYFEDADGDGEPDRKLDKALFKMGGAALGGFLGSFIPIPFLGTMLGLAVGEYVGDLFYTLIRGGGVNAVGDKLKKDIERLINGVELAKNWLLNGVGNIANDNRFPTNIGLFRQEQVEGMLGFKMGAWPALLNPLNFNLFQKLDILRQAFLVDNKKSLPNNKQQTGNNRNSNQSGNRRSVTAQTLGFTPAQVRNLKAITPGAVPTLAQWKAAVKGSIFEPVAEEVYNTCINEGINPAFMWGLSGAEQSHVPSLKNNPWNYGVNSQMTFPSLAEGVKVIARAIRDPNGYYVGEGRRTLAAIIERYTPHNVQGNNTPQHIKNIINIGIETNGDPSTVLLPLNYKPGNQVSPSTSLLPSIVQPAGTIPQSTVQNNGQNGRLKQSQLTRVGQLSSSPTGGPYWYGNGAYLKHEAARWFIKAKQAAQKEGIYFTINSAYRSYEHQQALVGRYAVVAAPGTSAHGWGTALDIEVNGGWTWLKENGPKYGWHWMQIPNDDVHFEYLGPPTIAPQQAQPAAIPLNPNTGMPPNTSNWGTGGVTPAGTRPITNNPTRQSSLKASLDRFFKAKPGSNHKLIVPELGLILVKGVGWLGGNQSQIWTRKPGGKNFELGKLIFGGTDEEVKNEIYKKLEQRGLLTVPKATLSPTPPVPGQRYGKNGQPVSFNPQINNTNKTQLTASLRQTPSYNTRTLVYVQPIETIIEKENQNTDPLSFLV</sequence>
<dbReference type="CDD" id="cd14814">
    <property type="entry name" value="Peptidase_M15"/>
    <property type="match status" value="1"/>
</dbReference>
<dbReference type="EMBL" id="MK867354">
    <property type="protein sequence ID" value="QFG06478.1"/>
    <property type="molecule type" value="Genomic_DNA"/>
</dbReference>
<dbReference type="SUPFAM" id="SSF55166">
    <property type="entry name" value="Hedgehog/DD-peptidase"/>
    <property type="match status" value="1"/>
</dbReference>
<dbReference type="Pfam" id="PF02557">
    <property type="entry name" value="VanY"/>
    <property type="match status" value="1"/>
</dbReference>